<accession>A0A8J6G9P8</accession>
<dbReference type="SMART" id="SM00034">
    <property type="entry name" value="CLECT"/>
    <property type="match status" value="1"/>
</dbReference>
<keyword evidence="7" id="KW-0325">Glycoprotein</keyword>
<dbReference type="Pfam" id="PF00059">
    <property type="entry name" value="Lectin_C"/>
    <property type="match status" value="1"/>
</dbReference>
<reference evidence="11" key="1">
    <citation type="submission" date="2020-03" db="EMBL/GenBank/DDBJ databases">
        <title>Studies in the Genomics of Life Span.</title>
        <authorList>
            <person name="Glass D."/>
        </authorList>
    </citation>
    <scope>NUCLEOTIDE SEQUENCE</scope>
    <source>
        <strain evidence="11">LTLLF</strain>
        <tissue evidence="11">Muscle</tissue>
    </source>
</reference>
<evidence type="ECO:0000256" key="1">
    <source>
        <dbReference type="ARBA" id="ARBA00004167"/>
    </source>
</evidence>
<dbReference type="SUPFAM" id="SSF56436">
    <property type="entry name" value="C-type lectin-like"/>
    <property type="match status" value="1"/>
</dbReference>
<dbReference type="PROSITE" id="PS50041">
    <property type="entry name" value="C_TYPE_LECTIN_2"/>
    <property type="match status" value="1"/>
</dbReference>
<sequence>MQAKYSSTRDMLDDDDTSISLYSGASTVTRRADPRHSAENETPSSVWRPVALTLLTLCLVLLVGLAALGLVFFQFYQLSNIQQDSIAEKDERLGNVSRQLQSLQMQNRRLIETLQHVAVKLCRELYNKSGGHRCSPCPETWMWLVDKCYQFYKESKNWQGCEYFCLAENATMLKISTQEELDFAMPQSYSEFFYSYWTGLSRNGSGKAWLWTDGTPYSFELFEIIIDPTNLRNRDCMTIFNGKAFSKDCKELRRCACERMAGRVVPEVLHYQPSSLFTNNGSDRLDGNRAVWVFYSEDTLAAEEDHYLIVEDSVQLRCSFSWNILWKAAFFGKLRMVRPILLLFPLWPEGEHFQPVAPREDL</sequence>
<comment type="caution">
    <text evidence="11">The sequence shown here is derived from an EMBL/GenBank/DDBJ whole genome shotgun (WGS) entry which is preliminary data.</text>
</comment>
<dbReference type="Gene3D" id="3.10.100.10">
    <property type="entry name" value="Mannose-Binding Protein A, subunit A"/>
    <property type="match status" value="1"/>
</dbReference>
<dbReference type="InterPro" id="IPR033992">
    <property type="entry name" value="NKR-like_CTLD"/>
</dbReference>
<comment type="subcellular location">
    <subcellularLocation>
        <location evidence="1">Membrane</location>
        <topology evidence="1">Single-pass membrane protein</topology>
    </subcellularLocation>
</comment>
<keyword evidence="3" id="KW-0430">Lectin</keyword>
<evidence type="ECO:0000313" key="11">
    <source>
        <dbReference type="EMBL" id="KAH0506237.1"/>
    </source>
</evidence>
<feature type="coiled-coil region" evidence="8">
    <location>
        <begin position="86"/>
        <end position="113"/>
    </location>
</feature>
<evidence type="ECO:0000259" key="10">
    <source>
        <dbReference type="PROSITE" id="PS50041"/>
    </source>
</evidence>
<name>A0A8J6G9P8_MICOH</name>
<evidence type="ECO:0000256" key="7">
    <source>
        <dbReference type="ARBA" id="ARBA00023180"/>
    </source>
</evidence>
<feature type="transmembrane region" description="Helical" evidence="9">
    <location>
        <begin position="50"/>
        <end position="73"/>
    </location>
</feature>
<evidence type="ECO:0000256" key="6">
    <source>
        <dbReference type="ARBA" id="ARBA00023157"/>
    </source>
</evidence>
<dbReference type="InterPro" id="IPR016186">
    <property type="entry name" value="C-type_lectin-like/link_sf"/>
</dbReference>
<protein>
    <submittedName>
        <fullName evidence="11">C-type lectin domain family 1 member A</fullName>
    </submittedName>
</protein>
<dbReference type="InterPro" id="IPR052309">
    <property type="entry name" value="C-type_Lectin_Domain_Fam1"/>
</dbReference>
<evidence type="ECO:0000313" key="12">
    <source>
        <dbReference type="Proteomes" id="UP000710432"/>
    </source>
</evidence>
<dbReference type="InterPro" id="IPR016187">
    <property type="entry name" value="CTDL_fold"/>
</dbReference>
<organism evidence="11 12">
    <name type="scientific">Microtus ochrogaster</name>
    <name type="common">Prairie vole</name>
    <dbReference type="NCBI Taxonomy" id="79684"/>
    <lineage>
        <taxon>Eukaryota</taxon>
        <taxon>Metazoa</taxon>
        <taxon>Chordata</taxon>
        <taxon>Craniata</taxon>
        <taxon>Vertebrata</taxon>
        <taxon>Euteleostomi</taxon>
        <taxon>Mammalia</taxon>
        <taxon>Eutheria</taxon>
        <taxon>Euarchontoglires</taxon>
        <taxon>Glires</taxon>
        <taxon>Rodentia</taxon>
        <taxon>Myomorpha</taxon>
        <taxon>Muroidea</taxon>
        <taxon>Cricetidae</taxon>
        <taxon>Arvicolinae</taxon>
        <taxon>Microtus</taxon>
    </lineage>
</organism>
<evidence type="ECO:0000256" key="2">
    <source>
        <dbReference type="ARBA" id="ARBA00022692"/>
    </source>
</evidence>
<dbReference type="PANTHER" id="PTHR46490">
    <property type="entry name" value="C-TYPE LECTIN DOMAIN FAMILY 12 MEMBER A-RELATED"/>
    <property type="match status" value="1"/>
</dbReference>
<evidence type="ECO:0000256" key="9">
    <source>
        <dbReference type="SAM" id="Phobius"/>
    </source>
</evidence>
<keyword evidence="4 9" id="KW-1133">Transmembrane helix</keyword>
<evidence type="ECO:0000256" key="8">
    <source>
        <dbReference type="SAM" id="Coils"/>
    </source>
</evidence>
<dbReference type="GO" id="GO:0030246">
    <property type="term" value="F:carbohydrate binding"/>
    <property type="evidence" value="ECO:0007669"/>
    <property type="project" value="UniProtKB-KW"/>
</dbReference>
<evidence type="ECO:0000256" key="3">
    <source>
        <dbReference type="ARBA" id="ARBA00022734"/>
    </source>
</evidence>
<dbReference type="PANTHER" id="PTHR46490:SF1">
    <property type="entry name" value="C-TYPE LECTIN DOMAIN FAMILY 1 MEMBER A"/>
    <property type="match status" value="1"/>
</dbReference>
<evidence type="ECO:0000256" key="5">
    <source>
        <dbReference type="ARBA" id="ARBA00023136"/>
    </source>
</evidence>
<dbReference type="InterPro" id="IPR001304">
    <property type="entry name" value="C-type_lectin-like"/>
</dbReference>
<dbReference type="EMBL" id="JAATJU010024167">
    <property type="protein sequence ID" value="KAH0506237.1"/>
    <property type="molecule type" value="Genomic_DNA"/>
</dbReference>
<dbReference type="CDD" id="cd03593">
    <property type="entry name" value="CLECT_NK_receptors_like"/>
    <property type="match status" value="1"/>
</dbReference>
<feature type="domain" description="C-type lectin" evidence="10">
    <location>
        <begin position="144"/>
        <end position="258"/>
    </location>
</feature>
<evidence type="ECO:0000256" key="4">
    <source>
        <dbReference type="ARBA" id="ARBA00022989"/>
    </source>
</evidence>
<dbReference type="GO" id="GO:0005886">
    <property type="term" value="C:plasma membrane"/>
    <property type="evidence" value="ECO:0007669"/>
    <property type="project" value="TreeGrafter"/>
</dbReference>
<dbReference type="GO" id="GO:0004888">
    <property type="term" value="F:transmembrane signaling receptor activity"/>
    <property type="evidence" value="ECO:0007669"/>
    <property type="project" value="TreeGrafter"/>
</dbReference>
<gene>
    <name evidence="11" type="ORF">LTLLF_174095</name>
</gene>
<proteinExistence type="predicted"/>
<dbReference type="Proteomes" id="UP000710432">
    <property type="component" value="Unassembled WGS sequence"/>
</dbReference>
<keyword evidence="6" id="KW-1015">Disulfide bond</keyword>
<keyword evidence="8" id="KW-0175">Coiled coil</keyword>
<keyword evidence="5 9" id="KW-0472">Membrane</keyword>
<keyword evidence="2 9" id="KW-0812">Transmembrane</keyword>
<dbReference type="GO" id="GO:0007165">
    <property type="term" value="P:signal transduction"/>
    <property type="evidence" value="ECO:0007669"/>
    <property type="project" value="TreeGrafter"/>
</dbReference>
<dbReference type="AlphaFoldDB" id="A0A8J6G9P8"/>